<organism evidence="2 3">
    <name type="scientific">Alcanivorax jadensis T9</name>
    <dbReference type="NCBI Taxonomy" id="1177181"/>
    <lineage>
        <taxon>Bacteria</taxon>
        <taxon>Pseudomonadati</taxon>
        <taxon>Pseudomonadota</taxon>
        <taxon>Gammaproteobacteria</taxon>
        <taxon>Oceanospirillales</taxon>
        <taxon>Alcanivoracaceae</taxon>
        <taxon>Alcanivorax</taxon>
    </lineage>
</organism>
<dbReference type="RefSeq" id="WP_035246763.1">
    <property type="nucleotide sequence ID" value="NZ_ARXU01000004.1"/>
</dbReference>
<proteinExistence type="predicted"/>
<evidence type="ECO:0000256" key="1">
    <source>
        <dbReference type="SAM" id="Phobius"/>
    </source>
</evidence>
<accession>A0ABR4WEG2</accession>
<feature type="transmembrane region" description="Helical" evidence="1">
    <location>
        <begin position="40"/>
        <end position="61"/>
    </location>
</feature>
<dbReference type="InterPro" id="IPR046559">
    <property type="entry name" value="DUF6713"/>
</dbReference>
<keyword evidence="1" id="KW-0472">Membrane</keyword>
<evidence type="ECO:0000313" key="2">
    <source>
        <dbReference type="EMBL" id="KGD61633.1"/>
    </source>
</evidence>
<keyword evidence="1" id="KW-1133">Transmembrane helix</keyword>
<keyword evidence="1" id="KW-0812">Transmembrane</keyword>
<comment type="caution">
    <text evidence="2">The sequence shown here is derived from an EMBL/GenBank/DDBJ whole genome shotgun (WGS) entry which is preliminary data.</text>
</comment>
<keyword evidence="3" id="KW-1185">Reference proteome</keyword>
<dbReference type="EMBL" id="ARXU01000004">
    <property type="protein sequence ID" value="KGD61633.1"/>
    <property type="molecule type" value="Genomic_DNA"/>
</dbReference>
<dbReference type="Proteomes" id="UP000029443">
    <property type="component" value="Unassembled WGS sequence"/>
</dbReference>
<evidence type="ECO:0000313" key="3">
    <source>
        <dbReference type="Proteomes" id="UP000029443"/>
    </source>
</evidence>
<feature type="transmembrane region" description="Helical" evidence="1">
    <location>
        <begin position="73"/>
        <end position="90"/>
    </location>
</feature>
<sequence length="133" mass="14803">MKPDLPQSLFLLNSTVLLTHQIDAAYWHEWNLFHLPGGNQLNLILNLPIIALVLLAFLQVATHSPRQRLCHQFLASLGLLTVAIHSGFFLAGHTEFLQPMSLLLLAATLILSMAQLKNLPLAGKKHQTQNQQS</sequence>
<reference evidence="2 3" key="1">
    <citation type="submission" date="2012-09" db="EMBL/GenBank/DDBJ databases">
        <title>Genome Sequence of alkane-degrading Bacterium Alcanivorax jadensis T9.</title>
        <authorList>
            <person name="Lai Q."/>
            <person name="Shao Z."/>
        </authorList>
    </citation>
    <scope>NUCLEOTIDE SEQUENCE [LARGE SCALE GENOMIC DNA]</scope>
    <source>
        <strain evidence="2 3">T9</strain>
    </source>
</reference>
<protein>
    <submittedName>
        <fullName evidence="2">Uncharacterized protein</fullName>
    </submittedName>
</protein>
<dbReference type="Pfam" id="PF20460">
    <property type="entry name" value="DUF6713"/>
    <property type="match status" value="1"/>
</dbReference>
<gene>
    <name evidence="2" type="ORF">T9A_01582</name>
</gene>
<name>A0ABR4WEG2_9GAMM</name>
<feature type="transmembrane region" description="Helical" evidence="1">
    <location>
        <begin position="96"/>
        <end position="116"/>
    </location>
</feature>